<dbReference type="GO" id="GO:0005634">
    <property type="term" value="C:nucleus"/>
    <property type="evidence" value="ECO:0007669"/>
    <property type="project" value="UniProtKB-SubCell"/>
</dbReference>
<proteinExistence type="predicted"/>
<name>A0A1U8I2I6_GOSHI</name>
<evidence type="ECO:0000256" key="3">
    <source>
        <dbReference type="ARBA" id="ARBA00023242"/>
    </source>
</evidence>
<evidence type="ECO:0000256" key="2">
    <source>
        <dbReference type="ARBA" id="ARBA00022763"/>
    </source>
</evidence>
<gene>
    <name evidence="8" type="primary">LOC107892000</name>
</gene>
<evidence type="ECO:0000256" key="5">
    <source>
        <dbReference type="SAM" id="MobiDB-lite"/>
    </source>
</evidence>
<feature type="domain" description="DNA endonuclease activator Ctp1 C-terminal" evidence="6">
    <location>
        <begin position="608"/>
        <end position="644"/>
    </location>
</feature>
<evidence type="ECO:0000256" key="4">
    <source>
        <dbReference type="SAM" id="Coils"/>
    </source>
</evidence>
<evidence type="ECO:0000259" key="6">
    <source>
        <dbReference type="Pfam" id="PF08573"/>
    </source>
</evidence>
<dbReference type="PANTHER" id="PTHR15107">
    <property type="entry name" value="RETINOBLASTOMA BINDING PROTEIN 8"/>
    <property type="match status" value="1"/>
</dbReference>
<evidence type="ECO:0000313" key="7">
    <source>
        <dbReference type="Proteomes" id="UP000818029"/>
    </source>
</evidence>
<dbReference type="InterPro" id="IPR013882">
    <property type="entry name" value="Ctp1_C"/>
</dbReference>
<sequence>MLIPEMEQSPKLGLSVDGNDVKYISGLSTILVASIQEAKDKISQIEYIFCSQLYPNFQSKCKGLEKIYAEAKKEAEDAWKKKENEFNLLLEELELEKKKVVEENHSFLLEKEKLQKEHEEKMRQLVVKLQSQETKIEELKGELMLKCKEVDEGMELHSKLVQLVQAKASVIADKGKELKEHEEKTNVLLSDLNNMRKKVEVLQQELGEKTQEVADGKKLAENLLKKVESQAFNVMHNEEQLINCNKEKKLLEANFEKLKENYKELHVALGKKTDEVEEGRKSQEQLLRQIDLEGSEILKNKQQLEENEKIKERLLAKVKSLELKINELQAAKLSRSGNDAHHAGEERDLYEKLLKQIEAKASELVAEKKKKRDLLDAYKRLKSQYNYLCRKNGLTTENMSFPNKLEDESDSARHHDKSKPSLDAENRILKTPMVVFGTESVKDVIGMNGDLEDEKGVKPIETSTSHSSRKCPSSVKSNPIVGAKRPASGWRDTRSHQGQARHDPHDDFLDTPLENIRGNLEKAMKKEACDPLVQDDMNVDSSDDETHDVSVDKKQQKQETPFQMVDKGSFKYVEPVRKKAEREKLKGYECNQCKKFYDAVLSKGAEGNEDHNKNFRCEHHDGVSRHRYKYVPPMTPEGFWNIGFESEM</sequence>
<dbReference type="InterPro" id="IPR033316">
    <property type="entry name" value="RBBP8-like"/>
</dbReference>
<feature type="coiled-coil region" evidence="4">
    <location>
        <begin position="72"/>
        <end position="149"/>
    </location>
</feature>
<accession>A0A1U8I2I6</accession>
<feature type="compositionally biased region" description="Basic and acidic residues" evidence="5">
    <location>
        <begin position="491"/>
        <end position="508"/>
    </location>
</feature>
<keyword evidence="4" id="KW-0175">Coiled coil</keyword>
<dbReference type="PaxDb" id="3635-A0A1U8I2I6"/>
<protein>
    <submittedName>
        <fullName evidence="8">Protein gamma response 1 isoform X2</fullName>
    </submittedName>
</protein>
<dbReference type="GO" id="GO:0010792">
    <property type="term" value="P:DNA double-strand break processing involved in repair via single-strand annealing"/>
    <property type="evidence" value="ECO:0000318"/>
    <property type="project" value="GO_Central"/>
</dbReference>
<feature type="region of interest" description="Disordered" evidence="5">
    <location>
        <begin position="540"/>
        <end position="559"/>
    </location>
</feature>
<feature type="compositionally biased region" description="Polar residues" evidence="5">
    <location>
        <begin position="461"/>
        <end position="477"/>
    </location>
</feature>
<reference evidence="8" key="2">
    <citation type="submission" date="2025-08" db="UniProtKB">
        <authorList>
            <consortium name="RefSeq"/>
        </authorList>
    </citation>
    <scope>IDENTIFICATION</scope>
</reference>
<dbReference type="OrthoDB" id="5801062at2759"/>
<feature type="coiled-coil region" evidence="4">
    <location>
        <begin position="301"/>
        <end position="384"/>
    </location>
</feature>
<dbReference type="SMR" id="A0A1U8I2I6"/>
<dbReference type="Proteomes" id="UP000818029">
    <property type="component" value="Chromosome A11"/>
</dbReference>
<dbReference type="GeneID" id="107892000"/>
<feature type="region of interest" description="Disordered" evidence="5">
    <location>
        <begin position="459"/>
        <end position="511"/>
    </location>
</feature>
<keyword evidence="3" id="KW-0539">Nucleus</keyword>
<dbReference type="GO" id="GO:0003684">
    <property type="term" value="F:damaged DNA binding"/>
    <property type="evidence" value="ECO:0000318"/>
    <property type="project" value="GO_Central"/>
</dbReference>
<feature type="coiled-coil region" evidence="4">
    <location>
        <begin position="178"/>
        <end position="212"/>
    </location>
</feature>
<evidence type="ECO:0000256" key="1">
    <source>
        <dbReference type="ARBA" id="ARBA00004123"/>
    </source>
</evidence>
<feature type="region of interest" description="Disordered" evidence="5">
    <location>
        <begin position="398"/>
        <end position="424"/>
    </location>
</feature>
<keyword evidence="7" id="KW-1185">Reference proteome</keyword>
<keyword evidence="2" id="KW-0227">DNA damage</keyword>
<dbReference type="STRING" id="3635.A0A1U8I2I6"/>
<feature type="compositionally biased region" description="Basic and acidic residues" evidence="5">
    <location>
        <begin position="547"/>
        <end position="557"/>
    </location>
</feature>
<dbReference type="PANTHER" id="PTHR15107:SF0">
    <property type="entry name" value="DNA ENDONUCLEASE ACTIVATOR CTP1 C-TERMINAL DOMAIN-CONTAINING PROTEIN"/>
    <property type="match status" value="1"/>
</dbReference>
<dbReference type="Pfam" id="PF08573">
    <property type="entry name" value="SAE2"/>
    <property type="match status" value="1"/>
</dbReference>
<dbReference type="AlphaFoldDB" id="A0A1U8I2I6"/>
<dbReference type="KEGG" id="ghi:107892000"/>
<feature type="compositionally biased region" description="Basic and acidic residues" evidence="5">
    <location>
        <begin position="404"/>
        <end position="424"/>
    </location>
</feature>
<organism evidence="7 8">
    <name type="scientific">Gossypium hirsutum</name>
    <name type="common">Upland cotton</name>
    <name type="synonym">Gossypium mexicanum</name>
    <dbReference type="NCBI Taxonomy" id="3635"/>
    <lineage>
        <taxon>Eukaryota</taxon>
        <taxon>Viridiplantae</taxon>
        <taxon>Streptophyta</taxon>
        <taxon>Embryophyta</taxon>
        <taxon>Tracheophyta</taxon>
        <taxon>Spermatophyta</taxon>
        <taxon>Magnoliopsida</taxon>
        <taxon>eudicotyledons</taxon>
        <taxon>Gunneridae</taxon>
        <taxon>Pentapetalae</taxon>
        <taxon>rosids</taxon>
        <taxon>malvids</taxon>
        <taxon>Malvales</taxon>
        <taxon>Malvaceae</taxon>
        <taxon>Malvoideae</taxon>
        <taxon>Gossypium</taxon>
    </lineage>
</organism>
<reference evidence="7" key="1">
    <citation type="journal article" date="2020" name="Nat. Genet.">
        <title>Genomic diversifications of five Gossypium allopolyploid species and their impact on cotton improvement.</title>
        <authorList>
            <person name="Chen Z.J."/>
            <person name="Sreedasyam A."/>
            <person name="Ando A."/>
            <person name="Song Q."/>
            <person name="De Santiago L.M."/>
            <person name="Hulse-Kemp A.M."/>
            <person name="Ding M."/>
            <person name="Ye W."/>
            <person name="Kirkbride R.C."/>
            <person name="Jenkins J."/>
            <person name="Plott C."/>
            <person name="Lovell J."/>
            <person name="Lin Y.M."/>
            <person name="Vaughn R."/>
            <person name="Liu B."/>
            <person name="Simpson S."/>
            <person name="Scheffler B.E."/>
            <person name="Wen L."/>
            <person name="Saski C.A."/>
            <person name="Grover C.E."/>
            <person name="Hu G."/>
            <person name="Conover J.L."/>
            <person name="Carlson J.W."/>
            <person name="Shu S."/>
            <person name="Boston L.B."/>
            <person name="Williams M."/>
            <person name="Peterson D.G."/>
            <person name="McGee K."/>
            <person name="Jones D.C."/>
            <person name="Wendel J.F."/>
            <person name="Stelly D.M."/>
            <person name="Grimwood J."/>
            <person name="Schmutz J."/>
        </authorList>
    </citation>
    <scope>NUCLEOTIDE SEQUENCE [LARGE SCALE GENOMIC DNA]</scope>
    <source>
        <strain evidence="7">cv. TM-1</strain>
    </source>
</reference>
<dbReference type="RefSeq" id="XP_016672440.1">
    <property type="nucleotide sequence ID" value="XM_016816951.2"/>
</dbReference>
<feature type="coiled-coil region" evidence="4">
    <location>
        <begin position="241"/>
        <end position="268"/>
    </location>
</feature>
<evidence type="ECO:0000313" key="8">
    <source>
        <dbReference type="RefSeq" id="XP_016672440.1"/>
    </source>
</evidence>
<comment type="subcellular location">
    <subcellularLocation>
        <location evidence="1">Nucleus</location>
    </subcellularLocation>
</comment>